<evidence type="ECO:0000313" key="1">
    <source>
        <dbReference type="EMBL" id="GES96840.1"/>
    </source>
</evidence>
<evidence type="ECO:0000313" key="2">
    <source>
        <dbReference type="Proteomes" id="UP000615446"/>
    </source>
</evidence>
<dbReference type="EMBL" id="BLAL01000252">
    <property type="protein sequence ID" value="GES96840.1"/>
    <property type="molecule type" value="Genomic_DNA"/>
</dbReference>
<dbReference type="AlphaFoldDB" id="A0A8H3M362"/>
<protein>
    <recommendedName>
        <fullName evidence="3">Protein kinase domain-containing protein</fullName>
    </recommendedName>
</protein>
<dbReference type="Gene3D" id="1.10.510.10">
    <property type="entry name" value="Transferase(Phosphotransferase) domain 1"/>
    <property type="match status" value="1"/>
</dbReference>
<organism evidence="1 2">
    <name type="scientific">Rhizophagus clarus</name>
    <dbReference type="NCBI Taxonomy" id="94130"/>
    <lineage>
        <taxon>Eukaryota</taxon>
        <taxon>Fungi</taxon>
        <taxon>Fungi incertae sedis</taxon>
        <taxon>Mucoromycota</taxon>
        <taxon>Glomeromycotina</taxon>
        <taxon>Glomeromycetes</taxon>
        <taxon>Glomerales</taxon>
        <taxon>Glomeraceae</taxon>
        <taxon>Rhizophagus</taxon>
    </lineage>
</organism>
<proteinExistence type="predicted"/>
<evidence type="ECO:0008006" key="3">
    <source>
        <dbReference type="Google" id="ProtNLM"/>
    </source>
</evidence>
<accession>A0A8H3M362</accession>
<sequence>MKIVREKAIFFQYDHSKVIPIVNSAWIDFTELFERLQKLFVLTDTMANYDFIIANKKVTLNSKVDFIRFTDENQNSSKNPVIVLDIKGSRMTYTYYLHHQNLENLINGILITVIKLISRSSPPSASSTVPATLYFLLEMAKFYLAEDDRRDEANKLLSQYLNRKVEPIVLGGNRNTDGTVYTIDLYREMNIEYRNSTKSCAHLENCGYYLTFCKKQGDTNNNYHVSWSLLQVCQGQPLLTYEVRINSQYGIYLLWEASLQEKGKIQELLVNNEWDTPRMEISRAVEILHNNNFVHGGLREGNILVCRKVIGNFDMKQIDFEWSRSVETARITNFHITGFTAHFYTVKGKKDRDKLASPFYLPTILSSAFVSFCNITYINEWGVFLKYSF</sequence>
<name>A0A8H3M362_9GLOM</name>
<gene>
    <name evidence="1" type="ORF">RCL2_002345200</name>
</gene>
<dbReference type="InterPro" id="IPR011009">
    <property type="entry name" value="Kinase-like_dom_sf"/>
</dbReference>
<dbReference type="OrthoDB" id="2416192at2759"/>
<reference evidence="1" key="1">
    <citation type="submission" date="2019-10" db="EMBL/GenBank/DDBJ databases">
        <title>Conservation and host-specific expression of non-tandemly repeated heterogenous ribosome RNA gene in arbuscular mycorrhizal fungi.</title>
        <authorList>
            <person name="Maeda T."/>
            <person name="Kobayashi Y."/>
            <person name="Nakagawa T."/>
            <person name="Ezawa T."/>
            <person name="Yamaguchi K."/>
            <person name="Bino T."/>
            <person name="Nishimoto Y."/>
            <person name="Shigenobu S."/>
            <person name="Kawaguchi M."/>
        </authorList>
    </citation>
    <scope>NUCLEOTIDE SEQUENCE</scope>
    <source>
        <strain evidence="1">HR1</strain>
    </source>
</reference>
<dbReference type="SUPFAM" id="SSF56112">
    <property type="entry name" value="Protein kinase-like (PK-like)"/>
    <property type="match status" value="1"/>
</dbReference>
<comment type="caution">
    <text evidence="1">The sequence shown here is derived from an EMBL/GenBank/DDBJ whole genome shotgun (WGS) entry which is preliminary data.</text>
</comment>
<dbReference type="Proteomes" id="UP000615446">
    <property type="component" value="Unassembled WGS sequence"/>
</dbReference>